<reference evidence="4" key="1">
    <citation type="submission" date="2019-11" db="EMBL/GenBank/DDBJ databases">
        <authorList>
            <person name="Liu Y."/>
            <person name="Hou J."/>
            <person name="Li T.-Q."/>
            <person name="Guan C.-H."/>
            <person name="Wu X."/>
            <person name="Wu H.-Z."/>
            <person name="Ling F."/>
            <person name="Zhang R."/>
            <person name="Shi X.-G."/>
            <person name="Ren J.-P."/>
            <person name="Chen E.-F."/>
            <person name="Sun J.-M."/>
        </authorList>
    </citation>
    <scope>NUCLEOTIDE SEQUENCE</scope>
    <source>
        <strain evidence="4">Adult_tree_wgs_1</strain>
        <tissue evidence="4">Leaves</tissue>
    </source>
</reference>
<evidence type="ECO:0000313" key="4">
    <source>
        <dbReference type="EMBL" id="KAF7132308.1"/>
    </source>
</evidence>
<keyword evidence="2" id="KW-0067">ATP-binding</keyword>
<keyword evidence="1" id="KW-0547">Nucleotide-binding</keyword>
<organism evidence="4 5">
    <name type="scientific">Rhododendron simsii</name>
    <name type="common">Sims's rhododendron</name>
    <dbReference type="NCBI Taxonomy" id="118357"/>
    <lineage>
        <taxon>Eukaryota</taxon>
        <taxon>Viridiplantae</taxon>
        <taxon>Streptophyta</taxon>
        <taxon>Embryophyta</taxon>
        <taxon>Tracheophyta</taxon>
        <taxon>Spermatophyta</taxon>
        <taxon>Magnoliopsida</taxon>
        <taxon>eudicotyledons</taxon>
        <taxon>Gunneridae</taxon>
        <taxon>Pentapetalae</taxon>
        <taxon>asterids</taxon>
        <taxon>Ericales</taxon>
        <taxon>Ericaceae</taxon>
        <taxon>Ericoideae</taxon>
        <taxon>Rhodoreae</taxon>
        <taxon>Rhododendron</taxon>
    </lineage>
</organism>
<evidence type="ECO:0000313" key="5">
    <source>
        <dbReference type="Proteomes" id="UP000626092"/>
    </source>
</evidence>
<dbReference type="Gene3D" id="3.30.200.20">
    <property type="entry name" value="Phosphorylase Kinase, domain 1"/>
    <property type="match status" value="1"/>
</dbReference>
<protein>
    <recommendedName>
        <fullName evidence="3">Protein kinase domain-containing protein</fullName>
    </recommendedName>
</protein>
<evidence type="ECO:0000256" key="2">
    <source>
        <dbReference type="ARBA" id="ARBA00022840"/>
    </source>
</evidence>
<evidence type="ECO:0000259" key="3">
    <source>
        <dbReference type="PROSITE" id="PS50011"/>
    </source>
</evidence>
<gene>
    <name evidence="4" type="ORF">RHSIM_Rhsim09G0138000</name>
</gene>
<feature type="domain" description="Protein kinase" evidence="3">
    <location>
        <begin position="154"/>
        <end position="463"/>
    </location>
</feature>
<dbReference type="Pfam" id="PF00069">
    <property type="entry name" value="Pkinase"/>
    <property type="match status" value="1"/>
</dbReference>
<dbReference type="PANTHER" id="PTHR27001:SF931">
    <property type="entry name" value="OS11G0664100 PROTEIN"/>
    <property type="match status" value="1"/>
</dbReference>
<proteinExistence type="predicted"/>
<dbReference type="SMART" id="SM00220">
    <property type="entry name" value="S_TKc"/>
    <property type="match status" value="1"/>
</dbReference>
<dbReference type="GO" id="GO:0005886">
    <property type="term" value="C:plasma membrane"/>
    <property type="evidence" value="ECO:0007669"/>
    <property type="project" value="TreeGrafter"/>
</dbReference>
<name>A0A834GJW8_RHOSS</name>
<sequence>MKRRVSGENGAWSDKSDVFSYGVILLGLIAKRVFDLKKANDLGELNAVYIWAWMENEEPNKKPQCSLKSDQYFDAGDGVEITKLAMRCVEDNPERRPRMKEVVCCLRELNVVKKSSHVVLPKMSVGSSGGDGMESATDLVEYNYEVLASFTGGFCEENFIGDSLYGKVFRGKIQQGWKTQEVVVKIWVNCGRFATAPELQKSRLNNEIKLLTNSGLKGHPNLVKLIGFCCETERLGLVYELKPLDTLEKLILHDDFTWLARIKVALEFACLLECLHDQQLLHRSIGAAHLMIDQAFSPRLFDFPMLVGEGFGEISLREYDLGSDGYIDPLISLTGAWSNKTDVFAFGVVLLGLIAKRVFDLKKRKELGILNYVHIWAWTECGKPQSKNFRVKEKPQSKLWGMFKKHKESQLIIKSLVDKSLENAEHFNAGDGVEITKLAMRCVDEYPEQRPTMKEVVRCLRELDVVKKFSCFVLPKMSVASSGGVVPGLT</sequence>
<dbReference type="SUPFAM" id="SSF56112">
    <property type="entry name" value="Protein kinase-like (PK-like)"/>
    <property type="match status" value="2"/>
</dbReference>
<dbReference type="OrthoDB" id="1711336at2759"/>
<dbReference type="Proteomes" id="UP000626092">
    <property type="component" value="Unassembled WGS sequence"/>
</dbReference>
<evidence type="ECO:0000256" key="1">
    <source>
        <dbReference type="ARBA" id="ARBA00022741"/>
    </source>
</evidence>
<dbReference type="InterPro" id="IPR011009">
    <property type="entry name" value="Kinase-like_dom_sf"/>
</dbReference>
<dbReference type="GO" id="GO:0005524">
    <property type="term" value="F:ATP binding"/>
    <property type="evidence" value="ECO:0007669"/>
    <property type="project" value="UniProtKB-KW"/>
</dbReference>
<keyword evidence="5" id="KW-1185">Reference proteome</keyword>
<dbReference type="EMBL" id="WJXA01000009">
    <property type="protein sequence ID" value="KAF7132308.1"/>
    <property type="molecule type" value="Genomic_DNA"/>
</dbReference>
<dbReference type="AlphaFoldDB" id="A0A834GJW8"/>
<dbReference type="Gene3D" id="1.10.510.10">
    <property type="entry name" value="Transferase(Phosphotransferase) domain 1"/>
    <property type="match status" value="2"/>
</dbReference>
<dbReference type="PROSITE" id="PS50011">
    <property type="entry name" value="PROTEIN_KINASE_DOM"/>
    <property type="match status" value="1"/>
</dbReference>
<dbReference type="PANTHER" id="PTHR27001">
    <property type="entry name" value="OS01G0253100 PROTEIN"/>
    <property type="match status" value="1"/>
</dbReference>
<dbReference type="GO" id="GO:0004672">
    <property type="term" value="F:protein kinase activity"/>
    <property type="evidence" value="ECO:0007669"/>
    <property type="project" value="InterPro"/>
</dbReference>
<comment type="caution">
    <text evidence="4">The sequence shown here is derived from an EMBL/GenBank/DDBJ whole genome shotgun (WGS) entry which is preliminary data.</text>
</comment>
<accession>A0A834GJW8</accession>
<dbReference type="InterPro" id="IPR000719">
    <property type="entry name" value="Prot_kinase_dom"/>
</dbReference>